<dbReference type="RefSeq" id="WP_180571550.1">
    <property type="nucleotide sequence ID" value="NZ_JACCKB010000102.1"/>
</dbReference>
<dbReference type="EMBL" id="JACCKB010000102">
    <property type="protein sequence ID" value="NYZ69567.1"/>
    <property type="molecule type" value="Genomic_DNA"/>
</dbReference>
<gene>
    <name evidence="1" type="ORF">H0A36_26485</name>
</gene>
<protein>
    <submittedName>
        <fullName evidence="1">Uncharacterized protein</fullName>
    </submittedName>
</protein>
<proteinExistence type="predicted"/>
<evidence type="ECO:0000313" key="2">
    <source>
        <dbReference type="Proteomes" id="UP000569732"/>
    </source>
</evidence>
<organism evidence="1 2">
    <name type="scientific">Spartinivicinus marinus</name>
    <dbReference type="NCBI Taxonomy" id="2994442"/>
    <lineage>
        <taxon>Bacteria</taxon>
        <taxon>Pseudomonadati</taxon>
        <taxon>Pseudomonadota</taxon>
        <taxon>Gammaproteobacteria</taxon>
        <taxon>Oceanospirillales</taxon>
        <taxon>Zooshikellaceae</taxon>
        <taxon>Spartinivicinus</taxon>
    </lineage>
</organism>
<accession>A0A853IJJ5</accession>
<reference evidence="1 2" key="1">
    <citation type="submission" date="2020-07" db="EMBL/GenBank/DDBJ databases">
        <title>Endozoicomonas sp. nov., isolated from sediment.</title>
        <authorList>
            <person name="Gu T."/>
        </authorList>
    </citation>
    <scope>NUCLEOTIDE SEQUENCE [LARGE SCALE GENOMIC DNA]</scope>
    <source>
        <strain evidence="1 2">SM1973</strain>
    </source>
</reference>
<evidence type="ECO:0000313" key="1">
    <source>
        <dbReference type="EMBL" id="NYZ69567.1"/>
    </source>
</evidence>
<sequence>MATCDAYGEDEQISGWLVCFEDVFKDVEEIEVLGEVVQLTGFDIVGTTVVAVCTKSKKKARVTIDSILPLGVTRTQKLWLRAWKSWQN</sequence>
<dbReference type="Proteomes" id="UP000569732">
    <property type="component" value="Unassembled WGS sequence"/>
</dbReference>
<dbReference type="AlphaFoldDB" id="A0A853IJJ5"/>
<keyword evidence="2" id="KW-1185">Reference proteome</keyword>
<name>A0A853IJJ5_9GAMM</name>
<comment type="caution">
    <text evidence="1">The sequence shown here is derived from an EMBL/GenBank/DDBJ whole genome shotgun (WGS) entry which is preliminary data.</text>
</comment>